<reference evidence="2 3" key="1">
    <citation type="journal article" date="2023" name="Plants (Basel)">
        <title>Bridging the Gap: Combining Genomics and Transcriptomics Approaches to Understand Stylosanthes scabra, an Orphan Legume from the Brazilian Caatinga.</title>
        <authorList>
            <person name="Ferreira-Neto J.R.C."/>
            <person name="da Silva M.D."/>
            <person name="Binneck E."/>
            <person name="de Melo N.F."/>
            <person name="da Silva R.H."/>
            <person name="de Melo A.L.T.M."/>
            <person name="Pandolfi V."/>
            <person name="Bustamante F.O."/>
            <person name="Brasileiro-Vidal A.C."/>
            <person name="Benko-Iseppon A.M."/>
        </authorList>
    </citation>
    <scope>NUCLEOTIDE SEQUENCE [LARGE SCALE GENOMIC DNA]</scope>
    <source>
        <tissue evidence="2">Leaves</tissue>
    </source>
</reference>
<feature type="compositionally biased region" description="Low complexity" evidence="1">
    <location>
        <begin position="92"/>
        <end position="104"/>
    </location>
</feature>
<protein>
    <submittedName>
        <fullName evidence="2">Uncharacterized protein</fullName>
    </submittedName>
</protein>
<evidence type="ECO:0000313" key="3">
    <source>
        <dbReference type="Proteomes" id="UP001341840"/>
    </source>
</evidence>
<evidence type="ECO:0000256" key="1">
    <source>
        <dbReference type="SAM" id="MobiDB-lite"/>
    </source>
</evidence>
<proteinExistence type="predicted"/>
<dbReference type="EMBL" id="JASCZI010060455">
    <property type="protein sequence ID" value="MED6131952.1"/>
    <property type="molecule type" value="Genomic_DNA"/>
</dbReference>
<evidence type="ECO:0000313" key="2">
    <source>
        <dbReference type="EMBL" id="MED6131952.1"/>
    </source>
</evidence>
<sequence>MSAEVSGSGRGRGRGRETSGNGAHPNEPGATDPNGLQRLINNSWHIAGVLHAERERVLLPRRCAFMMPPPPQLMQYIRQPVLNTRCSCATSSLTLPSSPRSLSAGDPRLIRSTSRGASAPSPSRMWRIT</sequence>
<name>A0ABU6S6P8_9FABA</name>
<gene>
    <name evidence="2" type="ORF">PIB30_014854</name>
</gene>
<keyword evidence="3" id="KW-1185">Reference proteome</keyword>
<feature type="region of interest" description="Disordered" evidence="1">
    <location>
        <begin position="1"/>
        <end position="36"/>
    </location>
</feature>
<dbReference type="Proteomes" id="UP001341840">
    <property type="component" value="Unassembled WGS sequence"/>
</dbReference>
<feature type="region of interest" description="Disordered" evidence="1">
    <location>
        <begin position="92"/>
        <end position="129"/>
    </location>
</feature>
<accession>A0ABU6S6P8</accession>
<comment type="caution">
    <text evidence="2">The sequence shown here is derived from an EMBL/GenBank/DDBJ whole genome shotgun (WGS) entry which is preliminary data.</text>
</comment>
<organism evidence="2 3">
    <name type="scientific">Stylosanthes scabra</name>
    <dbReference type="NCBI Taxonomy" id="79078"/>
    <lineage>
        <taxon>Eukaryota</taxon>
        <taxon>Viridiplantae</taxon>
        <taxon>Streptophyta</taxon>
        <taxon>Embryophyta</taxon>
        <taxon>Tracheophyta</taxon>
        <taxon>Spermatophyta</taxon>
        <taxon>Magnoliopsida</taxon>
        <taxon>eudicotyledons</taxon>
        <taxon>Gunneridae</taxon>
        <taxon>Pentapetalae</taxon>
        <taxon>rosids</taxon>
        <taxon>fabids</taxon>
        <taxon>Fabales</taxon>
        <taxon>Fabaceae</taxon>
        <taxon>Papilionoideae</taxon>
        <taxon>50 kb inversion clade</taxon>
        <taxon>dalbergioids sensu lato</taxon>
        <taxon>Dalbergieae</taxon>
        <taxon>Pterocarpus clade</taxon>
        <taxon>Stylosanthes</taxon>
    </lineage>
</organism>